<name>A0A4Z2G0S1_9TELE</name>
<sequence>MNIIPCPVADPKSPCPVAGFISTCPVTGPKSPCPVTGPRSPCPVAGPKSPCPVAGFISTCPTEYLRTLSWSSSSSFPILSSSISVASSSSAAESPLSSLASSAFRDPWRGARCPSSVVACEEEEEEEEGRREEAVTSSNCSLNSFAWLRSNTDVLRSVKVGRPGRPIWAQAICRCRTMFFTGPPPLVTNTL</sequence>
<protein>
    <submittedName>
        <fullName evidence="1">Uncharacterized protein</fullName>
    </submittedName>
</protein>
<evidence type="ECO:0000313" key="1">
    <source>
        <dbReference type="EMBL" id="TNN46715.1"/>
    </source>
</evidence>
<organism evidence="1 2">
    <name type="scientific">Liparis tanakae</name>
    <name type="common">Tanaka's snailfish</name>
    <dbReference type="NCBI Taxonomy" id="230148"/>
    <lineage>
        <taxon>Eukaryota</taxon>
        <taxon>Metazoa</taxon>
        <taxon>Chordata</taxon>
        <taxon>Craniata</taxon>
        <taxon>Vertebrata</taxon>
        <taxon>Euteleostomi</taxon>
        <taxon>Actinopterygii</taxon>
        <taxon>Neopterygii</taxon>
        <taxon>Teleostei</taxon>
        <taxon>Neoteleostei</taxon>
        <taxon>Acanthomorphata</taxon>
        <taxon>Eupercaria</taxon>
        <taxon>Perciformes</taxon>
        <taxon>Cottioidei</taxon>
        <taxon>Cottales</taxon>
        <taxon>Liparidae</taxon>
        <taxon>Liparis</taxon>
    </lineage>
</organism>
<dbReference type="AlphaFoldDB" id="A0A4Z2G0S1"/>
<accession>A0A4Z2G0S1</accession>
<gene>
    <name evidence="1" type="ORF">EYF80_043074</name>
</gene>
<proteinExistence type="predicted"/>
<dbReference type="Proteomes" id="UP000314294">
    <property type="component" value="Unassembled WGS sequence"/>
</dbReference>
<evidence type="ECO:0000313" key="2">
    <source>
        <dbReference type="Proteomes" id="UP000314294"/>
    </source>
</evidence>
<reference evidence="1 2" key="1">
    <citation type="submission" date="2019-03" db="EMBL/GenBank/DDBJ databases">
        <title>First draft genome of Liparis tanakae, snailfish: a comprehensive survey of snailfish specific genes.</title>
        <authorList>
            <person name="Kim W."/>
            <person name="Song I."/>
            <person name="Jeong J.-H."/>
            <person name="Kim D."/>
            <person name="Kim S."/>
            <person name="Ryu S."/>
            <person name="Song J.Y."/>
            <person name="Lee S.K."/>
        </authorList>
    </citation>
    <scope>NUCLEOTIDE SEQUENCE [LARGE SCALE GENOMIC DNA]</scope>
    <source>
        <tissue evidence="1">Muscle</tissue>
    </source>
</reference>
<keyword evidence="2" id="KW-1185">Reference proteome</keyword>
<comment type="caution">
    <text evidence="1">The sequence shown here is derived from an EMBL/GenBank/DDBJ whole genome shotgun (WGS) entry which is preliminary data.</text>
</comment>
<dbReference type="EMBL" id="SRLO01000777">
    <property type="protein sequence ID" value="TNN46715.1"/>
    <property type="molecule type" value="Genomic_DNA"/>
</dbReference>